<dbReference type="EMBL" id="DXBE01000029">
    <property type="protein sequence ID" value="HIZ68989.1"/>
    <property type="molecule type" value="Genomic_DNA"/>
</dbReference>
<dbReference type="NCBIfam" id="NF006949">
    <property type="entry name" value="PRK09431.1"/>
    <property type="match status" value="1"/>
</dbReference>
<evidence type="ECO:0000256" key="3">
    <source>
        <dbReference type="ARBA" id="ARBA00012737"/>
    </source>
</evidence>
<comment type="catalytic activity">
    <reaction evidence="10">
        <text>L-aspartate + L-glutamine + ATP + H2O = L-asparagine + L-glutamate + AMP + diphosphate + H(+)</text>
        <dbReference type="Rhea" id="RHEA:12228"/>
        <dbReference type="ChEBI" id="CHEBI:15377"/>
        <dbReference type="ChEBI" id="CHEBI:15378"/>
        <dbReference type="ChEBI" id="CHEBI:29985"/>
        <dbReference type="ChEBI" id="CHEBI:29991"/>
        <dbReference type="ChEBI" id="CHEBI:30616"/>
        <dbReference type="ChEBI" id="CHEBI:33019"/>
        <dbReference type="ChEBI" id="CHEBI:58048"/>
        <dbReference type="ChEBI" id="CHEBI:58359"/>
        <dbReference type="ChEBI" id="CHEBI:456215"/>
        <dbReference type="EC" id="6.3.5.4"/>
    </reaction>
</comment>
<evidence type="ECO:0000256" key="12">
    <source>
        <dbReference type="PIRSR" id="PIRSR001589-2"/>
    </source>
</evidence>
<feature type="binding site" evidence="12">
    <location>
        <begin position="347"/>
        <end position="348"/>
    </location>
    <ligand>
        <name>ATP</name>
        <dbReference type="ChEBI" id="CHEBI:30616"/>
    </ligand>
</feature>
<evidence type="ECO:0000256" key="10">
    <source>
        <dbReference type="ARBA" id="ARBA00048741"/>
    </source>
</evidence>
<keyword evidence="5 11" id="KW-0028">Amino-acid biosynthesis</keyword>
<evidence type="ECO:0000256" key="13">
    <source>
        <dbReference type="PIRSR" id="PIRSR001589-3"/>
    </source>
</evidence>
<keyword evidence="4 15" id="KW-0436">Ligase</keyword>
<evidence type="ECO:0000256" key="7">
    <source>
        <dbReference type="ARBA" id="ARBA00022840"/>
    </source>
</evidence>
<dbReference type="InterPro" id="IPR050795">
    <property type="entry name" value="Asn_Synthetase"/>
</dbReference>
<dbReference type="GO" id="GO:0005524">
    <property type="term" value="F:ATP binding"/>
    <property type="evidence" value="ECO:0007669"/>
    <property type="project" value="UniProtKB-KW"/>
</dbReference>
<feature type="binding site" evidence="12">
    <location>
        <position position="273"/>
    </location>
    <ligand>
        <name>ATP</name>
        <dbReference type="ChEBI" id="CHEBI:30616"/>
    </ligand>
</feature>
<evidence type="ECO:0000256" key="4">
    <source>
        <dbReference type="ARBA" id="ARBA00022598"/>
    </source>
</evidence>
<dbReference type="InterPro" id="IPR006426">
    <property type="entry name" value="Asn_synth_AEB"/>
</dbReference>
<dbReference type="Pfam" id="PF13537">
    <property type="entry name" value="GATase_7"/>
    <property type="match status" value="1"/>
</dbReference>
<dbReference type="PROSITE" id="PS51278">
    <property type="entry name" value="GATASE_TYPE_2"/>
    <property type="match status" value="1"/>
</dbReference>
<evidence type="ECO:0000256" key="5">
    <source>
        <dbReference type="ARBA" id="ARBA00022605"/>
    </source>
</evidence>
<comment type="pathway">
    <text evidence="1">Amino-acid biosynthesis; L-asparagine biosynthesis; L-asparagine from L-aspartate (L-Gln route): step 1/1.</text>
</comment>
<dbReference type="SUPFAM" id="SSF52402">
    <property type="entry name" value="Adenine nucleotide alpha hydrolases-like"/>
    <property type="match status" value="1"/>
</dbReference>
<name>A0A9D2FX49_9BACT</name>
<dbReference type="NCBIfam" id="TIGR01536">
    <property type="entry name" value="asn_synth_AEB"/>
    <property type="match status" value="1"/>
</dbReference>
<evidence type="ECO:0000256" key="11">
    <source>
        <dbReference type="PIRSR" id="PIRSR001589-1"/>
    </source>
</evidence>
<dbReference type="InterPro" id="IPR001962">
    <property type="entry name" value="Asn_synthase"/>
</dbReference>
<dbReference type="EC" id="6.3.5.4" evidence="3"/>
<proteinExistence type="inferred from homology"/>
<dbReference type="FunFam" id="3.40.50.620:FF:000031">
    <property type="entry name" value="Asparagine synthase B"/>
    <property type="match status" value="1"/>
</dbReference>
<evidence type="ECO:0000313" key="16">
    <source>
        <dbReference type="Proteomes" id="UP000824055"/>
    </source>
</evidence>
<feature type="active site" description="For GATase activity" evidence="11">
    <location>
        <position position="2"/>
    </location>
</feature>
<dbReference type="InterPro" id="IPR033738">
    <property type="entry name" value="AsnB_N"/>
</dbReference>
<keyword evidence="9 11" id="KW-0315">Glutamine amidotransferase</keyword>
<feature type="domain" description="Glutamine amidotransferase type-2" evidence="14">
    <location>
        <begin position="2"/>
        <end position="186"/>
    </location>
</feature>
<dbReference type="PANTHER" id="PTHR11772">
    <property type="entry name" value="ASPARAGINE SYNTHETASE"/>
    <property type="match status" value="1"/>
</dbReference>
<dbReference type="CDD" id="cd00712">
    <property type="entry name" value="AsnB"/>
    <property type="match status" value="1"/>
</dbReference>
<evidence type="ECO:0000259" key="14">
    <source>
        <dbReference type="PROSITE" id="PS51278"/>
    </source>
</evidence>
<dbReference type="GO" id="GO:0004066">
    <property type="term" value="F:asparagine synthase (glutamine-hydrolyzing) activity"/>
    <property type="evidence" value="ECO:0007669"/>
    <property type="project" value="UniProtKB-EC"/>
</dbReference>
<dbReference type="CDD" id="cd01991">
    <property type="entry name" value="Asn_synthase_B_C"/>
    <property type="match status" value="1"/>
</dbReference>
<feature type="binding site" evidence="12">
    <location>
        <position position="99"/>
    </location>
    <ligand>
        <name>L-glutamine</name>
        <dbReference type="ChEBI" id="CHEBI:58359"/>
    </ligand>
</feature>
<comment type="caution">
    <text evidence="15">The sequence shown here is derived from an EMBL/GenBank/DDBJ whole genome shotgun (WGS) entry which is preliminary data.</text>
</comment>
<evidence type="ECO:0000256" key="8">
    <source>
        <dbReference type="ARBA" id="ARBA00022888"/>
    </source>
</evidence>
<keyword evidence="8 11" id="KW-0061">Asparagine biosynthesis</keyword>
<protein>
    <recommendedName>
        <fullName evidence="3">asparagine synthase (glutamine-hydrolyzing)</fullName>
        <ecNumber evidence="3">6.3.5.4</ecNumber>
    </recommendedName>
</protein>
<dbReference type="InterPro" id="IPR014729">
    <property type="entry name" value="Rossmann-like_a/b/a_fold"/>
</dbReference>
<evidence type="ECO:0000256" key="9">
    <source>
        <dbReference type="ARBA" id="ARBA00022962"/>
    </source>
</evidence>
<dbReference type="InterPro" id="IPR017932">
    <property type="entry name" value="GATase_2_dom"/>
</dbReference>
<organism evidence="15 16">
    <name type="scientific">Candidatus Prevotella avicola</name>
    <dbReference type="NCBI Taxonomy" id="2838738"/>
    <lineage>
        <taxon>Bacteria</taxon>
        <taxon>Pseudomonadati</taxon>
        <taxon>Bacteroidota</taxon>
        <taxon>Bacteroidia</taxon>
        <taxon>Bacteroidales</taxon>
        <taxon>Prevotellaceae</taxon>
        <taxon>Prevotella</taxon>
    </lineage>
</organism>
<dbReference type="PANTHER" id="PTHR11772:SF2">
    <property type="entry name" value="ASPARAGINE SYNTHETASE [GLUTAMINE-HYDROLYZING]"/>
    <property type="match status" value="1"/>
</dbReference>
<feature type="site" description="Important for beta-aspartyl-AMP intermediate formation" evidence="13">
    <location>
        <position position="349"/>
    </location>
</feature>
<dbReference type="Pfam" id="PF00733">
    <property type="entry name" value="Asn_synthase"/>
    <property type="match status" value="1"/>
</dbReference>
<accession>A0A9D2FX49</accession>
<keyword evidence="6 12" id="KW-0547">Nucleotide-binding</keyword>
<evidence type="ECO:0000256" key="1">
    <source>
        <dbReference type="ARBA" id="ARBA00005187"/>
    </source>
</evidence>
<evidence type="ECO:0000256" key="6">
    <source>
        <dbReference type="ARBA" id="ARBA00022741"/>
    </source>
</evidence>
<comment type="similarity">
    <text evidence="2">Belongs to the asparagine synthetase family.</text>
</comment>
<feature type="binding site" evidence="12">
    <location>
        <position position="233"/>
    </location>
    <ligand>
        <name>ATP</name>
        <dbReference type="ChEBI" id="CHEBI:30616"/>
    </ligand>
</feature>
<dbReference type="Gene3D" id="3.60.20.10">
    <property type="entry name" value="Glutamine Phosphoribosylpyrophosphate, subunit 1, domain 1"/>
    <property type="match status" value="1"/>
</dbReference>
<dbReference type="AlphaFoldDB" id="A0A9D2FX49"/>
<dbReference type="GO" id="GO:0005829">
    <property type="term" value="C:cytosol"/>
    <property type="evidence" value="ECO:0007669"/>
    <property type="project" value="TreeGrafter"/>
</dbReference>
<evidence type="ECO:0000313" key="15">
    <source>
        <dbReference type="EMBL" id="HIZ68989.1"/>
    </source>
</evidence>
<gene>
    <name evidence="15" type="primary">asnB</name>
    <name evidence="15" type="ORF">H9966_03755</name>
</gene>
<evidence type="ECO:0000256" key="2">
    <source>
        <dbReference type="ARBA" id="ARBA00005752"/>
    </source>
</evidence>
<sequence>MCGIVSIFNIKEQTPELRQKALRMSGKIRHRGPDWSGVYCGGSAILAHERLAIVDPESGRQPLFSPDKKQVLAVNGEIYNHQSIRRRYQDRFQFQTGSDCEVILALYRERGDGFLDELDGIFAFALYDVERDEYLIARDPIGVIPLYYGYDKEGRLYVASELKALEGQCDSYSVFPPGHVLTKCDAKPRRYYERDWFSYDNVKDNPASVDELREALEASVRRQMMSDVPYGVLLSGGLDSSIISAVAQKYAGNRVETGGKEAAWWPRLHSFAVGLRGAPDLLKARLVAERIGTVHHEINYTIQEGLDALSDVVYFTETYDVTTIRASTPMYLLARVIKSMGIKMVLSGEGADEIFGGYLYFHKAPSARAFHEETVRKLSKLYLYDCLRANKSLAAWGVEGRVPFLDTEFLDVAMRINPVAKMCPGSVMEKKILREAFSSLLPQEVAWRQKEQFSDGVGYSWIDTLKQITASSVSDEELAHAAERFPINPPRNKEEYFYRSLFAAHFPSDSAARTVPSVPSVACSTAEALAWDKAFANLNDPSGRAVSGVHLQAYQRL</sequence>
<dbReference type="GO" id="GO:0006529">
    <property type="term" value="P:asparagine biosynthetic process"/>
    <property type="evidence" value="ECO:0007669"/>
    <property type="project" value="UniProtKB-KW"/>
</dbReference>
<dbReference type="Proteomes" id="UP000824055">
    <property type="component" value="Unassembled WGS sequence"/>
</dbReference>
<dbReference type="SUPFAM" id="SSF56235">
    <property type="entry name" value="N-terminal nucleophile aminohydrolases (Ntn hydrolases)"/>
    <property type="match status" value="1"/>
</dbReference>
<reference evidence="15" key="2">
    <citation type="submission" date="2021-04" db="EMBL/GenBank/DDBJ databases">
        <authorList>
            <person name="Gilroy R."/>
        </authorList>
    </citation>
    <scope>NUCLEOTIDE SEQUENCE</scope>
    <source>
        <strain evidence="15">ChiHecec3B27-8219</strain>
    </source>
</reference>
<dbReference type="Gene3D" id="3.40.50.620">
    <property type="entry name" value="HUPs"/>
    <property type="match status" value="1"/>
</dbReference>
<dbReference type="InterPro" id="IPR029055">
    <property type="entry name" value="Ntn_hydrolases_N"/>
</dbReference>
<keyword evidence="7 12" id="KW-0067">ATP-binding</keyword>
<reference evidence="15" key="1">
    <citation type="journal article" date="2021" name="PeerJ">
        <title>Extensive microbial diversity within the chicken gut microbiome revealed by metagenomics and culture.</title>
        <authorList>
            <person name="Gilroy R."/>
            <person name="Ravi A."/>
            <person name="Getino M."/>
            <person name="Pursley I."/>
            <person name="Horton D.L."/>
            <person name="Alikhan N.F."/>
            <person name="Baker D."/>
            <person name="Gharbi K."/>
            <person name="Hall N."/>
            <person name="Watson M."/>
            <person name="Adriaenssens E.M."/>
            <person name="Foster-Nyarko E."/>
            <person name="Jarju S."/>
            <person name="Secka A."/>
            <person name="Antonio M."/>
            <person name="Oren A."/>
            <person name="Chaudhuri R.R."/>
            <person name="La Ragione R."/>
            <person name="Hildebrand F."/>
            <person name="Pallen M.J."/>
        </authorList>
    </citation>
    <scope>NUCLEOTIDE SEQUENCE</scope>
    <source>
        <strain evidence="15">ChiHecec3B27-8219</strain>
    </source>
</reference>
<dbReference type="PIRSF" id="PIRSF001589">
    <property type="entry name" value="Asn_synthetase_glu-h"/>
    <property type="match status" value="1"/>
</dbReference>